<evidence type="ECO:0000259" key="12">
    <source>
        <dbReference type="Pfam" id="PF02687"/>
    </source>
</evidence>
<gene>
    <name evidence="14" type="ORF">A2Z24_02080</name>
</gene>
<comment type="caution">
    <text evidence="14">The sequence shown here is derived from an EMBL/GenBank/DDBJ whole genome shotgun (WGS) entry which is preliminary data.</text>
</comment>
<dbReference type="Pfam" id="PF18075">
    <property type="entry name" value="FtsX_ECD"/>
    <property type="match status" value="1"/>
</dbReference>
<dbReference type="Proteomes" id="UP000177588">
    <property type="component" value="Unassembled WGS sequence"/>
</dbReference>
<dbReference type="Pfam" id="PF02687">
    <property type="entry name" value="FtsX"/>
    <property type="match status" value="1"/>
</dbReference>
<evidence type="ECO:0000256" key="3">
    <source>
        <dbReference type="ARBA" id="ARBA00021907"/>
    </source>
</evidence>
<feature type="transmembrane region" description="Helical" evidence="11">
    <location>
        <begin position="169"/>
        <end position="195"/>
    </location>
</feature>
<evidence type="ECO:0000256" key="11">
    <source>
        <dbReference type="SAM" id="Phobius"/>
    </source>
</evidence>
<dbReference type="InterPro" id="IPR004513">
    <property type="entry name" value="FtsX"/>
</dbReference>
<dbReference type="AlphaFoldDB" id="A0A1G1WF09"/>
<keyword evidence="9 10" id="KW-0131">Cell cycle</keyword>
<dbReference type="GO" id="GO:0005886">
    <property type="term" value="C:plasma membrane"/>
    <property type="evidence" value="ECO:0007669"/>
    <property type="project" value="UniProtKB-SubCell"/>
</dbReference>
<dbReference type="GO" id="GO:0051301">
    <property type="term" value="P:cell division"/>
    <property type="evidence" value="ECO:0007669"/>
    <property type="project" value="UniProtKB-KW"/>
</dbReference>
<dbReference type="PIRSF" id="PIRSF003097">
    <property type="entry name" value="FtsX"/>
    <property type="match status" value="1"/>
</dbReference>
<feature type="transmembrane region" description="Helical" evidence="11">
    <location>
        <begin position="263"/>
        <end position="286"/>
    </location>
</feature>
<evidence type="ECO:0000313" key="14">
    <source>
        <dbReference type="EMBL" id="OGY26283.1"/>
    </source>
</evidence>
<comment type="subcellular location">
    <subcellularLocation>
        <location evidence="1">Cell membrane</location>
        <topology evidence="1">Multi-pass membrane protein</topology>
    </subcellularLocation>
</comment>
<keyword evidence="8 10" id="KW-0472">Membrane</keyword>
<dbReference type="InterPro" id="IPR003838">
    <property type="entry name" value="ABC3_permease_C"/>
</dbReference>
<dbReference type="Gene3D" id="3.30.70.3040">
    <property type="match status" value="1"/>
</dbReference>
<feature type="transmembrane region" description="Helical" evidence="11">
    <location>
        <begin position="20"/>
        <end position="44"/>
    </location>
</feature>
<keyword evidence="4 10" id="KW-1003">Cell membrane</keyword>
<protein>
    <recommendedName>
        <fullName evidence="3 10">Cell division protein FtsX</fullName>
    </recommendedName>
</protein>
<reference evidence="14 15" key="1">
    <citation type="journal article" date="2016" name="Nat. Commun.">
        <title>Thousands of microbial genomes shed light on interconnected biogeochemical processes in an aquifer system.</title>
        <authorList>
            <person name="Anantharaman K."/>
            <person name="Brown C.T."/>
            <person name="Hug L.A."/>
            <person name="Sharon I."/>
            <person name="Castelle C.J."/>
            <person name="Probst A.J."/>
            <person name="Thomas B.C."/>
            <person name="Singh A."/>
            <person name="Wilkins M.J."/>
            <person name="Karaoz U."/>
            <person name="Brodie E.L."/>
            <person name="Williams K.H."/>
            <person name="Hubbard S.S."/>
            <person name="Banfield J.F."/>
        </authorList>
    </citation>
    <scope>NUCLEOTIDE SEQUENCE [LARGE SCALE GENOMIC DNA]</scope>
</reference>
<proteinExistence type="inferred from homology"/>
<evidence type="ECO:0000256" key="10">
    <source>
        <dbReference type="PIRNR" id="PIRNR003097"/>
    </source>
</evidence>
<evidence type="ECO:0000256" key="7">
    <source>
        <dbReference type="ARBA" id="ARBA00022989"/>
    </source>
</evidence>
<feature type="domain" description="FtsX extracellular" evidence="13">
    <location>
        <begin position="59"/>
        <end position="149"/>
    </location>
</feature>
<evidence type="ECO:0000256" key="4">
    <source>
        <dbReference type="ARBA" id="ARBA00022475"/>
    </source>
</evidence>
<evidence type="ECO:0000256" key="9">
    <source>
        <dbReference type="ARBA" id="ARBA00023306"/>
    </source>
</evidence>
<dbReference type="InterPro" id="IPR040690">
    <property type="entry name" value="FtsX_ECD"/>
</dbReference>
<sequence>MKNLQRLVKISAQRITRNPYHALAAFLVMFFTFFVVGAFILVSFGSNVLLRYFESRPAVTAFLKDGTTTDKVKSIQDTLVKTQVVSKTRYVSKEEALKIYKERNKDQPLLSEFVTADVLPASIEVSTYKIDDLSKVAGILQKNSDVEEVVFQQNIIETLSSWTRALRNIGGGVVVFLLVTSFLTTLIVVGLNISIHRDEIEIMRLVGATANYIRTPFILEGIFYGAVSAAVATSVLWAIIAWFSPALQRIFSGIPLFPVNSSVFGYLLLFEVVAGIAVGVIGSFVATRKYLTV</sequence>
<evidence type="ECO:0000256" key="2">
    <source>
        <dbReference type="ARBA" id="ARBA00007379"/>
    </source>
</evidence>
<accession>A0A1G1WF09</accession>
<dbReference type="PANTHER" id="PTHR47755:SF1">
    <property type="entry name" value="CELL DIVISION PROTEIN FTSX"/>
    <property type="match status" value="1"/>
</dbReference>
<keyword evidence="7 11" id="KW-1133">Transmembrane helix</keyword>
<name>A0A1G1WF09_9BACT</name>
<keyword evidence="5 10" id="KW-0132">Cell division</keyword>
<evidence type="ECO:0000313" key="15">
    <source>
        <dbReference type="Proteomes" id="UP000177588"/>
    </source>
</evidence>
<feature type="transmembrane region" description="Helical" evidence="11">
    <location>
        <begin position="222"/>
        <end position="243"/>
    </location>
</feature>
<organism evidence="14 15">
    <name type="scientific">Candidatus Woykebacteria bacterium RBG_16_44_10</name>
    <dbReference type="NCBI Taxonomy" id="1802597"/>
    <lineage>
        <taxon>Bacteria</taxon>
        <taxon>Candidatus Woykeibacteriota</taxon>
    </lineage>
</organism>
<feature type="domain" description="ABC3 transporter permease C-terminal" evidence="12">
    <location>
        <begin position="173"/>
        <end position="291"/>
    </location>
</feature>
<evidence type="ECO:0000259" key="13">
    <source>
        <dbReference type="Pfam" id="PF18075"/>
    </source>
</evidence>
<comment type="similarity">
    <text evidence="2 10">Belongs to the ABC-4 integral membrane protein family. FtsX subfamily.</text>
</comment>
<dbReference type="STRING" id="1802597.A2Z24_02080"/>
<dbReference type="EMBL" id="MHCT01000011">
    <property type="protein sequence ID" value="OGY26283.1"/>
    <property type="molecule type" value="Genomic_DNA"/>
</dbReference>
<evidence type="ECO:0000256" key="6">
    <source>
        <dbReference type="ARBA" id="ARBA00022692"/>
    </source>
</evidence>
<evidence type="ECO:0000256" key="8">
    <source>
        <dbReference type="ARBA" id="ARBA00023136"/>
    </source>
</evidence>
<dbReference type="PANTHER" id="PTHR47755">
    <property type="entry name" value="CELL DIVISION PROTEIN FTSX"/>
    <property type="match status" value="1"/>
</dbReference>
<keyword evidence="6 11" id="KW-0812">Transmembrane</keyword>
<evidence type="ECO:0000256" key="5">
    <source>
        <dbReference type="ARBA" id="ARBA00022618"/>
    </source>
</evidence>
<evidence type="ECO:0000256" key="1">
    <source>
        <dbReference type="ARBA" id="ARBA00004651"/>
    </source>
</evidence>